<evidence type="ECO:0000313" key="3">
    <source>
        <dbReference type="Proteomes" id="UP000265515"/>
    </source>
</evidence>
<feature type="compositionally biased region" description="Low complexity" evidence="1">
    <location>
        <begin position="7"/>
        <end position="28"/>
    </location>
</feature>
<feature type="compositionally biased region" description="Basic and acidic residues" evidence="1">
    <location>
        <begin position="393"/>
        <end position="402"/>
    </location>
</feature>
<name>A0A388JML6_CHABU</name>
<protein>
    <recommendedName>
        <fullName evidence="4">Retrotransposon gag domain-containing protein</fullName>
    </recommendedName>
</protein>
<sequence>MNANAKNLNPQQNVNRPNPNQPAPRARAPMTPPDLYLFDLAHHLAGFWLATLRAQQCDDNEAQVNIPARLGGDAHHWFSTYVWVDLPTFERDFLNRFDYVHPEQALYMIKDRVQKPFESIAEYRNRFYRMFIKTERGEQVGRDLFIDGLRSRTIRAKLRKQFSPINHTLQQIMAAAEDMERKFAANFLEGEDYPKEGDSFELARARAELAALQNKFENMGFATGPVTYLEKIAPKRPAPRVILSVPVPVIPALVMMAPPPPIENPWSACLEELGSGRNPPSRRDYLDPHKIVDLAFFQDRTASENEEVEIEAEEESSEEEEEAEEEADEEETPEEGSYSEHSEGEQSEEEEKEEEQDDEEEEEGDQEQLEESEWEDFEEEVRDEARAQAQAQKKKEIVARKR</sequence>
<feature type="region of interest" description="Disordered" evidence="1">
    <location>
        <begin position="1"/>
        <end position="28"/>
    </location>
</feature>
<dbReference type="EMBL" id="BFEA01000002">
    <property type="protein sequence ID" value="GBG59011.1"/>
    <property type="molecule type" value="Genomic_DNA"/>
</dbReference>
<keyword evidence="3" id="KW-1185">Reference proteome</keyword>
<comment type="caution">
    <text evidence="2">The sequence shown here is derived from an EMBL/GenBank/DDBJ whole genome shotgun (WGS) entry which is preliminary data.</text>
</comment>
<feature type="compositionally biased region" description="Acidic residues" evidence="1">
    <location>
        <begin position="304"/>
        <end position="334"/>
    </location>
</feature>
<evidence type="ECO:0000256" key="1">
    <source>
        <dbReference type="SAM" id="MobiDB-lite"/>
    </source>
</evidence>
<evidence type="ECO:0000313" key="2">
    <source>
        <dbReference type="EMBL" id="GBG59011.1"/>
    </source>
</evidence>
<gene>
    <name evidence="2" type="ORF">CBR_g24359</name>
</gene>
<accession>A0A388JML6</accession>
<dbReference type="AlphaFoldDB" id="A0A388JML6"/>
<dbReference type="Proteomes" id="UP000265515">
    <property type="component" value="Unassembled WGS sequence"/>
</dbReference>
<organism evidence="2 3">
    <name type="scientific">Chara braunii</name>
    <name type="common">Braun's stonewort</name>
    <dbReference type="NCBI Taxonomy" id="69332"/>
    <lineage>
        <taxon>Eukaryota</taxon>
        <taxon>Viridiplantae</taxon>
        <taxon>Streptophyta</taxon>
        <taxon>Charophyceae</taxon>
        <taxon>Charales</taxon>
        <taxon>Characeae</taxon>
        <taxon>Chara</taxon>
    </lineage>
</organism>
<dbReference type="Gramene" id="GBG59011">
    <property type="protein sequence ID" value="GBG59011"/>
    <property type="gene ID" value="CBR_g24359"/>
</dbReference>
<evidence type="ECO:0008006" key="4">
    <source>
        <dbReference type="Google" id="ProtNLM"/>
    </source>
</evidence>
<proteinExistence type="predicted"/>
<reference evidence="2 3" key="1">
    <citation type="journal article" date="2018" name="Cell">
        <title>The Chara Genome: Secondary Complexity and Implications for Plant Terrestrialization.</title>
        <authorList>
            <person name="Nishiyama T."/>
            <person name="Sakayama H."/>
            <person name="Vries J.D."/>
            <person name="Buschmann H."/>
            <person name="Saint-Marcoux D."/>
            <person name="Ullrich K.K."/>
            <person name="Haas F.B."/>
            <person name="Vanderstraeten L."/>
            <person name="Becker D."/>
            <person name="Lang D."/>
            <person name="Vosolsobe S."/>
            <person name="Rombauts S."/>
            <person name="Wilhelmsson P.K.I."/>
            <person name="Janitza P."/>
            <person name="Kern R."/>
            <person name="Heyl A."/>
            <person name="Rumpler F."/>
            <person name="Villalobos L.I.A.C."/>
            <person name="Clay J.M."/>
            <person name="Skokan R."/>
            <person name="Toyoda A."/>
            <person name="Suzuki Y."/>
            <person name="Kagoshima H."/>
            <person name="Schijlen E."/>
            <person name="Tajeshwar N."/>
            <person name="Catarino B."/>
            <person name="Hetherington A.J."/>
            <person name="Saltykova A."/>
            <person name="Bonnot C."/>
            <person name="Breuninger H."/>
            <person name="Symeonidi A."/>
            <person name="Radhakrishnan G.V."/>
            <person name="Van Nieuwerburgh F."/>
            <person name="Deforce D."/>
            <person name="Chang C."/>
            <person name="Karol K.G."/>
            <person name="Hedrich R."/>
            <person name="Ulvskov P."/>
            <person name="Glockner G."/>
            <person name="Delwiche C.F."/>
            <person name="Petrasek J."/>
            <person name="Van de Peer Y."/>
            <person name="Friml J."/>
            <person name="Beilby M."/>
            <person name="Dolan L."/>
            <person name="Kohara Y."/>
            <person name="Sugano S."/>
            <person name="Fujiyama A."/>
            <person name="Delaux P.-M."/>
            <person name="Quint M."/>
            <person name="TheiBen G."/>
            <person name="Hagemann M."/>
            <person name="Harholt J."/>
            <person name="Dunand C."/>
            <person name="Zachgo S."/>
            <person name="Langdale J."/>
            <person name="Maumus F."/>
            <person name="Straeten D.V.D."/>
            <person name="Gould S.B."/>
            <person name="Rensing S.A."/>
        </authorList>
    </citation>
    <scope>NUCLEOTIDE SEQUENCE [LARGE SCALE GENOMIC DNA]</scope>
    <source>
        <strain evidence="2 3">S276</strain>
    </source>
</reference>
<feature type="compositionally biased region" description="Acidic residues" evidence="1">
    <location>
        <begin position="345"/>
        <end position="382"/>
    </location>
</feature>
<feature type="region of interest" description="Disordered" evidence="1">
    <location>
        <begin position="298"/>
        <end position="402"/>
    </location>
</feature>